<comment type="subcellular location">
    <subcellularLocation>
        <location evidence="1">Mitochondrion</location>
    </subcellularLocation>
</comment>
<evidence type="ECO:0000256" key="6">
    <source>
        <dbReference type="ARBA" id="ARBA00023128"/>
    </source>
</evidence>
<keyword evidence="11" id="KW-1185">Reference proteome</keyword>
<dbReference type="GO" id="GO:0003735">
    <property type="term" value="F:structural constituent of ribosome"/>
    <property type="evidence" value="ECO:0007669"/>
    <property type="project" value="TreeGrafter"/>
</dbReference>
<evidence type="ECO:0000256" key="7">
    <source>
        <dbReference type="ARBA" id="ARBA00045681"/>
    </source>
</evidence>
<reference evidence="10" key="1">
    <citation type="submission" date="2022-07" db="EMBL/GenBank/DDBJ databases">
        <title>Draft genome sequence of Zalerion maritima ATCC 34329, a (micro)plastics degrading marine fungus.</title>
        <authorList>
            <person name="Paco A."/>
            <person name="Goncalves M.F.M."/>
            <person name="Rocha-Santos T.A.P."/>
            <person name="Alves A."/>
        </authorList>
    </citation>
    <scope>NUCLEOTIDE SEQUENCE</scope>
    <source>
        <strain evidence="10">ATCC 34329</strain>
    </source>
</reference>
<gene>
    <name evidence="10" type="ORF">MKZ38_009846</name>
</gene>
<dbReference type="GO" id="GO:0005763">
    <property type="term" value="C:mitochondrial small ribosomal subunit"/>
    <property type="evidence" value="ECO:0007669"/>
    <property type="project" value="TreeGrafter"/>
</dbReference>
<dbReference type="EMBL" id="JAKWBI020000800">
    <property type="protein sequence ID" value="KAJ2892456.1"/>
    <property type="molecule type" value="Genomic_DNA"/>
</dbReference>
<dbReference type="Proteomes" id="UP001201980">
    <property type="component" value="Unassembled WGS sequence"/>
</dbReference>
<dbReference type="Gene3D" id="3.40.50.150">
    <property type="entry name" value="Vaccinia Virus protein VP39"/>
    <property type="match status" value="1"/>
</dbReference>
<evidence type="ECO:0000256" key="4">
    <source>
        <dbReference type="ARBA" id="ARBA00023004"/>
    </source>
</evidence>
<keyword evidence="2" id="KW-0479">Metal-binding</keyword>
<dbReference type="InterPro" id="IPR029063">
    <property type="entry name" value="SAM-dependent_MTases_sf"/>
</dbReference>
<feature type="region of interest" description="Disordered" evidence="9">
    <location>
        <begin position="880"/>
        <end position="901"/>
    </location>
</feature>
<evidence type="ECO:0000313" key="11">
    <source>
        <dbReference type="Proteomes" id="UP001201980"/>
    </source>
</evidence>
<evidence type="ECO:0000256" key="3">
    <source>
        <dbReference type="ARBA" id="ARBA00022946"/>
    </source>
</evidence>
<keyword evidence="8" id="KW-0175">Coiled coil</keyword>
<feature type="region of interest" description="Disordered" evidence="9">
    <location>
        <begin position="251"/>
        <end position="283"/>
    </location>
</feature>
<evidence type="ECO:0000256" key="1">
    <source>
        <dbReference type="ARBA" id="ARBA00004173"/>
    </source>
</evidence>
<dbReference type="GO" id="GO:0008168">
    <property type="term" value="F:methyltransferase activity"/>
    <property type="evidence" value="ECO:0007669"/>
    <property type="project" value="InterPro"/>
</dbReference>
<protein>
    <submittedName>
        <fullName evidence="10">Uncharacterized protein</fullName>
    </submittedName>
</protein>
<feature type="compositionally biased region" description="Pro residues" evidence="9">
    <location>
        <begin position="270"/>
        <end position="279"/>
    </location>
</feature>
<comment type="function">
    <text evidence="7">Mitochondrial ribosome (mitoribosome) assembly factor. Binds at the interface of the head and body domains of the mitochondrial small ribosomal subunit (mt-SSU), occluding the mRNA channel and preventing compaction of the head domain towards the body. Probable inactive methyltransferase: retains the characteristic folding and ability to bind S-adenosyl-L-methionine, but it probably lost its methyltransferase activity.</text>
</comment>
<dbReference type="Pfam" id="PF09243">
    <property type="entry name" value="Rsm22"/>
    <property type="match status" value="1"/>
</dbReference>
<accession>A0AAD5RGM1</accession>
<evidence type="ECO:0000256" key="2">
    <source>
        <dbReference type="ARBA" id="ARBA00022723"/>
    </source>
</evidence>
<dbReference type="AlphaFoldDB" id="A0AAD5RGM1"/>
<feature type="coiled-coil region" evidence="8">
    <location>
        <begin position="311"/>
        <end position="338"/>
    </location>
</feature>
<keyword evidence="4" id="KW-0408">Iron</keyword>
<feature type="compositionally biased region" description="Low complexity" evidence="9">
    <location>
        <begin position="260"/>
        <end position="269"/>
    </location>
</feature>
<dbReference type="InterPro" id="IPR015324">
    <property type="entry name" value="Ribosomal_Rsm22-like"/>
</dbReference>
<comment type="caution">
    <text evidence="10">The sequence shown here is derived from an EMBL/GenBank/DDBJ whole genome shotgun (WGS) entry which is preliminary data.</text>
</comment>
<keyword evidence="6" id="KW-0496">Mitochondrion</keyword>
<evidence type="ECO:0000256" key="8">
    <source>
        <dbReference type="SAM" id="Coils"/>
    </source>
</evidence>
<dbReference type="GO" id="GO:0051536">
    <property type="term" value="F:iron-sulfur cluster binding"/>
    <property type="evidence" value="ECO:0007669"/>
    <property type="project" value="UniProtKB-KW"/>
</dbReference>
<dbReference type="PANTHER" id="PTHR13184:SF5">
    <property type="entry name" value="METHYLTRANSFERASE-LIKE PROTEIN 17, MITOCHONDRIAL"/>
    <property type="match status" value="1"/>
</dbReference>
<feature type="region of interest" description="Disordered" evidence="9">
    <location>
        <begin position="57"/>
        <end position="97"/>
    </location>
</feature>
<dbReference type="GO" id="GO:0006412">
    <property type="term" value="P:translation"/>
    <property type="evidence" value="ECO:0007669"/>
    <property type="project" value="InterPro"/>
</dbReference>
<dbReference type="SUPFAM" id="SSF53335">
    <property type="entry name" value="S-adenosyl-L-methionine-dependent methyltransferases"/>
    <property type="match status" value="1"/>
</dbReference>
<keyword evidence="5" id="KW-0411">Iron-sulfur</keyword>
<dbReference type="GO" id="GO:0046872">
    <property type="term" value="F:metal ion binding"/>
    <property type="evidence" value="ECO:0007669"/>
    <property type="project" value="UniProtKB-KW"/>
</dbReference>
<evidence type="ECO:0000313" key="10">
    <source>
        <dbReference type="EMBL" id="KAJ2892456.1"/>
    </source>
</evidence>
<dbReference type="PANTHER" id="PTHR13184">
    <property type="entry name" value="37S RIBOSOMAL PROTEIN S22"/>
    <property type="match status" value="1"/>
</dbReference>
<keyword evidence="3" id="KW-0809">Transit peptide</keyword>
<name>A0AAD5RGM1_9PEZI</name>
<dbReference type="InterPro" id="IPR052571">
    <property type="entry name" value="Mt_RNA_Methyltransferase"/>
</dbReference>
<evidence type="ECO:0000256" key="5">
    <source>
        <dbReference type="ARBA" id="ARBA00023014"/>
    </source>
</evidence>
<proteinExistence type="predicted"/>
<organism evidence="10 11">
    <name type="scientific">Zalerion maritima</name>
    <dbReference type="NCBI Taxonomy" id="339359"/>
    <lineage>
        <taxon>Eukaryota</taxon>
        <taxon>Fungi</taxon>
        <taxon>Dikarya</taxon>
        <taxon>Ascomycota</taxon>
        <taxon>Pezizomycotina</taxon>
        <taxon>Sordariomycetes</taxon>
        <taxon>Lulworthiomycetidae</taxon>
        <taxon>Lulworthiales</taxon>
        <taxon>Lulworthiaceae</taxon>
        <taxon>Zalerion</taxon>
    </lineage>
</organism>
<sequence length="932" mass="104790">MLAVRRVKKPCPGCQSLLAGILRPARSSYHQHVRVRLGDAASLRLNYRLRRTSLCSFSSTPSRPNIAQEDDNSAPKAEESGESSADPTPNEESISEEEIENRINAEIDRVLLHFEEQKGAVLTEDERKLATQEIQKAILQHLLAEHGAEHGANDAEEEGYTPPGDTAAPEDVVKSAREVFKDTLPKGYLTPEEQAIYYRLYGEPIRETTAYDVGMPLPDMDALKVAMKSEKGQNVLLRESGEGHLEEVEYIMDPPPSQPQEPTTTSTTEPPRPPEPLPPSAEQVQFIQGSAKNEREYEALLRLQKDFEAACRQHLIEEANAEAEAEEAKEQALAMAEEKWDKIGPNKAVEPAEEFTKEDIEAADRRTHKYTDIGKFKTSPKSILIPAGSLIEPITELLQRTHVKHVRETAEASLGGPGLPYSPAYRRSKHGMFPQLPIGLDPGNREMSEIEADAFISTVLPFNYAIATSALTEVRKRMGADWIPNLLKADHGQGPRVLDIGTGGAGAAAWEDVLKASWNVMRSKGEVEGVDPDPHGRKTVIVGNDSLRHRISRFLHNTSFLPRMPDYVHSKNLADKVMDAPSPAQGRKVFDLIIAGHMFMPYSPAVNKKDPYRRDFILENLWSLLDPNGGVLVVFEKGHPRGFEEVAAVRQRLLDEFMYATKQPPVINEAESAPSRVREPGRIIAPCTNHVQCPMYKESGNLSGRKDFCHFKQRFIRPHFLQRILNARHYNHEDVQYSYISVQRGVSPDHSKPPGEKAADAAFAGFAGSKTPPNAELLPRNILQPLKRTGHVTMDLCTPAGQLERWTVPRSFGKQAYHDARKARWGDLWALGAKTRVHRKARLGRKQTLEDAMLMRDYTLKPQMGPDGKERMVLPEKAQEALRSKKNKKSKYVQVPRTSRHNRKVEFDKEVRDVEKERSRYAEVKDELEKFF</sequence>
<evidence type="ECO:0000256" key="9">
    <source>
        <dbReference type="SAM" id="MobiDB-lite"/>
    </source>
</evidence>